<feature type="domain" description="HD-GYP" evidence="1">
    <location>
        <begin position="210"/>
        <end position="406"/>
    </location>
</feature>
<dbReference type="AlphaFoldDB" id="A0A401UUM2"/>
<protein>
    <submittedName>
        <fullName evidence="2">Hydrolase</fullName>
    </submittedName>
</protein>
<dbReference type="InterPro" id="IPR003607">
    <property type="entry name" value="HD/PDEase_dom"/>
</dbReference>
<dbReference type="CDD" id="cd00077">
    <property type="entry name" value="HDc"/>
    <property type="match status" value="2"/>
</dbReference>
<dbReference type="Gene3D" id="1.10.3210.10">
    <property type="entry name" value="Hypothetical protein af1432"/>
    <property type="match status" value="2"/>
</dbReference>
<dbReference type="PROSITE" id="PS51832">
    <property type="entry name" value="HD_GYP"/>
    <property type="match status" value="2"/>
</dbReference>
<feature type="domain" description="HD-GYP" evidence="1">
    <location>
        <begin position="3"/>
        <end position="192"/>
    </location>
</feature>
<dbReference type="OrthoDB" id="9804747at2"/>
<dbReference type="InterPro" id="IPR037522">
    <property type="entry name" value="HD_GYP_dom"/>
</dbReference>
<evidence type="ECO:0000313" key="2">
    <source>
        <dbReference type="EMBL" id="GCD13259.1"/>
    </source>
</evidence>
<proteinExistence type="predicted"/>
<dbReference type="SUPFAM" id="SSF109604">
    <property type="entry name" value="HD-domain/PDEase-like"/>
    <property type="match status" value="2"/>
</dbReference>
<sequence>MNLTFQFSELVVSITDTIDLISPVVSNHHKLVAYISYCLAKQLGLPIGEQIKLEIAGSLHDIGGLTLKERLKPTEFEYKDLDFHAEKGYLLLNGLKPCLGIAQIIRYHHNSWINGNCVGVNNEKIPFGSHVLNLADRVSVLIKEKDKNILNSVDEIREKIIKRKGAIFHPEIVDAFMEISKKDSFWLGTQYIRTPNFITQKNIIGFGDFSHSDFEDFMIFMSRLVDFKSRFTASHSSSVAACAEIIAKYVGFTESETKVIKYAGYIHDLGKLAIPTEILEKPGALSKEEFDLMRTHAYHTNRALENVTAFETIRIWGALHHEKLNGKGYPFGLKCEEIPLGSRIIAVADIFTAIREKRPYRDPMTKENTINILIAMSNSREIDNNLVEIVKKNFDELDMVREKAHEDTLFEYEELNNQVEKYKNSRLDLGLI</sequence>
<evidence type="ECO:0000313" key="3">
    <source>
        <dbReference type="Proteomes" id="UP000287872"/>
    </source>
</evidence>
<evidence type="ECO:0000259" key="1">
    <source>
        <dbReference type="PROSITE" id="PS51832"/>
    </source>
</evidence>
<dbReference type="Proteomes" id="UP000287872">
    <property type="component" value="Unassembled WGS sequence"/>
</dbReference>
<dbReference type="Pfam" id="PF13487">
    <property type="entry name" value="HD_5"/>
    <property type="match status" value="2"/>
</dbReference>
<name>A0A401UUM2_9CLOT</name>
<keyword evidence="2" id="KW-0378">Hydrolase</keyword>
<dbReference type="SMART" id="SM00471">
    <property type="entry name" value="HDc"/>
    <property type="match status" value="2"/>
</dbReference>
<organism evidence="2 3">
    <name type="scientific">Clostridium tagluense</name>
    <dbReference type="NCBI Taxonomy" id="360422"/>
    <lineage>
        <taxon>Bacteria</taxon>
        <taxon>Bacillati</taxon>
        <taxon>Bacillota</taxon>
        <taxon>Clostridia</taxon>
        <taxon>Eubacteriales</taxon>
        <taxon>Clostridiaceae</taxon>
        <taxon>Clostridium</taxon>
    </lineage>
</organism>
<accession>A0A401UUM2</accession>
<dbReference type="GO" id="GO:0016787">
    <property type="term" value="F:hydrolase activity"/>
    <property type="evidence" value="ECO:0007669"/>
    <property type="project" value="UniProtKB-KW"/>
</dbReference>
<reference evidence="2 3" key="1">
    <citation type="submission" date="2018-11" db="EMBL/GenBank/DDBJ databases">
        <title>Genome sequencing and assembly of Clostridium tagluense strain A121.</title>
        <authorList>
            <person name="Murakami T."/>
            <person name="Segawa T."/>
            <person name="Shcherbakova V.A."/>
            <person name="Mori H."/>
            <person name="Yoshimura Y."/>
        </authorList>
    </citation>
    <scope>NUCLEOTIDE SEQUENCE [LARGE SCALE GENOMIC DNA]</scope>
    <source>
        <strain evidence="2 3">A121</strain>
    </source>
</reference>
<gene>
    <name evidence="2" type="ORF">Ctaglu_48820</name>
</gene>
<dbReference type="PANTHER" id="PTHR43155">
    <property type="entry name" value="CYCLIC DI-GMP PHOSPHODIESTERASE PA4108-RELATED"/>
    <property type="match status" value="1"/>
</dbReference>
<dbReference type="RefSeq" id="WP_125006636.1">
    <property type="nucleotide sequence ID" value="NZ_BHYK01000079.1"/>
</dbReference>
<dbReference type="PANTHER" id="PTHR43155:SF1">
    <property type="entry name" value="3'3'-CGAMP-SPECIFIC PHOSPHODIESTERASE 1"/>
    <property type="match status" value="1"/>
</dbReference>
<dbReference type="EMBL" id="BHYK01000079">
    <property type="protein sequence ID" value="GCD13259.1"/>
    <property type="molecule type" value="Genomic_DNA"/>
</dbReference>
<keyword evidence="3" id="KW-1185">Reference proteome</keyword>
<comment type="caution">
    <text evidence="2">The sequence shown here is derived from an EMBL/GenBank/DDBJ whole genome shotgun (WGS) entry which is preliminary data.</text>
</comment>